<feature type="coiled-coil region" evidence="2">
    <location>
        <begin position="190"/>
        <end position="217"/>
    </location>
</feature>
<feature type="region of interest" description="Disordered" evidence="3">
    <location>
        <begin position="1"/>
        <end position="31"/>
    </location>
</feature>
<name>A0ABT1WLX7_9LACT</name>
<keyword evidence="2" id="KW-0175">Coiled coil</keyword>
<sequence length="410" mass="48352">MELAWNAQKNQMSDVKGKEMEQERKGKISNEDIDLEKTKHNYDLVDSDENLYNQVKNRVAALKESGSRVQKNSVVMYSNILTVSVEQAKIWGEEKTDDYFKACYEFFSEEFGKENVVSAKIHKDETAPHMHLHFVPVNKENGKLQARISMNKAKINYIHDELPKFLQERDFEVERGAGKKEKNIEDIHEYKEVQQLKKEVERQKRGLNKELDGITVAKEPLVNLSEIDKRKHEKGIINKRIELSVDDFQSLSKMGLENVKLRKKYTKLYDKKEEFKEAYNHLYDNKTELENKINKLNQEINNQEDQIDDLKKSLDKEIDKKIIYADILKNDFKITDISNKEISARMLLRDIESGEKPSNKKQAQSWKETLEDARESRIEPTRLERAIEMVQEMLQRFIEQVKKRSRGPRR</sequence>
<dbReference type="SUPFAM" id="SSF90257">
    <property type="entry name" value="Myosin rod fragments"/>
    <property type="match status" value="1"/>
</dbReference>
<evidence type="ECO:0000256" key="2">
    <source>
        <dbReference type="SAM" id="Coils"/>
    </source>
</evidence>
<reference evidence="4" key="3">
    <citation type="journal article" date="2023" name="Microbiol. Resour. Announc.">
        <title>Draft Genome Sequence of Granulicatella sp. Strain S8, Isolated from a Marine Fish, Seriola quinqueradiata.</title>
        <authorList>
            <person name="Lee M."/>
            <person name="Farooq A."/>
            <person name="Jeong J.B."/>
            <person name="Jung M.Y."/>
        </authorList>
    </citation>
    <scope>NUCLEOTIDE SEQUENCE</scope>
    <source>
        <strain evidence="4">S8</strain>
    </source>
</reference>
<protein>
    <submittedName>
        <fullName evidence="4">Plasmid recombination protein</fullName>
    </submittedName>
</protein>
<feature type="coiled-coil region" evidence="2">
    <location>
        <begin position="258"/>
        <end position="320"/>
    </location>
</feature>
<accession>A0ABT1WLX7</accession>
<dbReference type="CDD" id="cd17242">
    <property type="entry name" value="MobM_relaxase"/>
    <property type="match status" value="1"/>
</dbReference>
<dbReference type="RefSeq" id="WP_256944645.1">
    <property type="nucleotide sequence ID" value="NZ_JANHNZ010000002.1"/>
</dbReference>
<dbReference type="Proteomes" id="UP001059480">
    <property type="component" value="Unassembled WGS sequence"/>
</dbReference>
<feature type="region of interest" description="Disordered" evidence="3">
    <location>
        <begin position="353"/>
        <end position="377"/>
    </location>
</feature>
<evidence type="ECO:0000256" key="1">
    <source>
        <dbReference type="ARBA" id="ARBA00010657"/>
    </source>
</evidence>
<keyword evidence="5" id="KW-1185">Reference proteome</keyword>
<comment type="similarity">
    <text evidence="1">Belongs to the plasmid mobilization pre family.</text>
</comment>
<reference evidence="4" key="2">
    <citation type="journal article" date="2023" name="Curr. Microbiol.">
        <title>Granulicatella seriolae sp. nov., a Novel Facultative Anaerobe Isolated from Yellowtail Marine Fish.</title>
        <authorList>
            <person name="Lee M."/>
            <person name="Choi Y.J."/>
            <person name="Farooq A."/>
            <person name="Jeong J.B."/>
            <person name="Jung M.Y."/>
        </authorList>
    </citation>
    <scope>NUCLEOTIDE SEQUENCE</scope>
    <source>
        <strain evidence="4">S8</strain>
    </source>
</reference>
<dbReference type="NCBIfam" id="NF041497">
    <property type="entry name" value="MobV"/>
    <property type="match status" value="1"/>
</dbReference>
<feature type="compositionally biased region" description="Basic and acidic residues" evidence="3">
    <location>
        <begin position="15"/>
        <end position="31"/>
    </location>
</feature>
<proteinExistence type="inferred from homology"/>
<gene>
    <name evidence="4" type="ORF">NPA36_03110</name>
</gene>
<organism evidence="4 5">
    <name type="scientific">Granulicatella seriolae</name>
    <dbReference type="NCBI Taxonomy" id="2967226"/>
    <lineage>
        <taxon>Bacteria</taxon>
        <taxon>Bacillati</taxon>
        <taxon>Bacillota</taxon>
        <taxon>Bacilli</taxon>
        <taxon>Lactobacillales</taxon>
        <taxon>Carnobacteriaceae</taxon>
        <taxon>Granulicatella</taxon>
    </lineage>
</organism>
<dbReference type="InterPro" id="IPR001668">
    <property type="entry name" value="Mob_Pre"/>
</dbReference>
<dbReference type="Pfam" id="PF01076">
    <property type="entry name" value="Mob_Pre"/>
    <property type="match status" value="1"/>
</dbReference>
<dbReference type="EMBL" id="JANHNZ010000002">
    <property type="protein sequence ID" value="MCQ9209531.1"/>
    <property type="molecule type" value="Genomic_DNA"/>
</dbReference>
<comment type="caution">
    <text evidence="4">The sequence shown here is derived from an EMBL/GenBank/DDBJ whole genome shotgun (WGS) entry which is preliminary data.</text>
</comment>
<evidence type="ECO:0000313" key="5">
    <source>
        <dbReference type="Proteomes" id="UP001059480"/>
    </source>
</evidence>
<evidence type="ECO:0000313" key="4">
    <source>
        <dbReference type="EMBL" id="MCQ9209531.1"/>
    </source>
</evidence>
<reference evidence="4" key="1">
    <citation type="submission" date="2022-07" db="EMBL/GenBank/DDBJ databases">
        <authorList>
            <person name="Jung M.-Y."/>
            <person name="Lee M."/>
        </authorList>
    </citation>
    <scope>NUCLEOTIDE SEQUENCE</scope>
    <source>
        <strain evidence="4">S8</strain>
    </source>
</reference>
<feature type="compositionally biased region" description="Basic and acidic residues" evidence="3">
    <location>
        <begin position="368"/>
        <end position="377"/>
    </location>
</feature>
<evidence type="ECO:0000256" key="3">
    <source>
        <dbReference type="SAM" id="MobiDB-lite"/>
    </source>
</evidence>
<dbReference type="Gene3D" id="3.30.930.30">
    <property type="match status" value="1"/>
</dbReference>